<dbReference type="GO" id="GO:0016874">
    <property type="term" value="F:ligase activity"/>
    <property type="evidence" value="ECO:0007669"/>
    <property type="project" value="UniProtKB-KW"/>
</dbReference>
<accession>A0A8J7NZU7</accession>
<sequence length="382" mass="42570">MHLSEEWIHGDVSRPLQNQKRKKIYKHHDSLSHKRAVDIEETKQKEILPNKVLPELNGAKVGTVHKSDRSCAEIIGHIAKQMQNKLVSSIKELKSQNSLTIDESTVNGHAHLIIYMRCDESGKGDVDNVYLDTTELTDGTDTESIYSCLRGSLSNVGFDDEFMKKYLISIATDGAAVLTGKSSGLTASLKHDFPKVQSIHCLAHCRELAVQDALKEVAGCNHFEFFIAKLYSLYYQSTKNARMLEKAAADLNVQILKIGQIEDASRSATERQKHKGLHKRLTNSSSVADLASMKDALRELLGLSLKLRNRDTSLVESSCHIQQTFDILTARKDTGGQSAVKAKQRSSLDMFKDVDISEGTGKINRLQFYQSVINSLTKRLGI</sequence>
<reference evidence="1" key="1">
    <citation type="journal article" date="2021" name="Cell">
        <title>Tracing the genetic footprints of vertebrate landing in non-teleost ray-finned fishes.</title>
        <authorList>
            <person name="Bi X."/>
            <person name="Wang K."/>
            <person name="Yang L."/>
            <person name="Pan H."/>
            <person name="Jiang H."/>
            <person name="Wei Q."/>
            <person name="Fang M."/>
            <person name="Yu H."/>
            <person name="Zhu C."/>
            <person name="Cai Y."/>
            <person name="He Y."/>
            <person name="Gan X."/>
            <person name="Zeng H."/>
            <person name="Yu D."/>
            <person name="Zhu Y."/>
            <person name="Jiang H."/>
            <person name="Qiu Q."/>
            <person name="Yang H."/>
            <person name="Zhang Y.E."/>
            <person name="Wang W."/>
            <person name="Zhu M."/>
            <person name="He S."/>
            <person name="Zhang G."/>
        </authorList>
    </citation>
    <scope>NUCLEOTIDE SEQUENCE</scope>
    <source>
        <strain evidence="1">Allg_001</strain>
    </source>
</reference>
<gene>
    <name evidence="1" type="ORF">GTO95_0001308</name>
</gene>
<evidence type="ECO:0000313" key="1">
    <source>
        <dbReference type="EMBL" id="MBN3320745.1"/>
    </source>
</evidence>
<name>A0A8J7NZU7_ATRSP</name>
<evidence type="ECO:0000313" key="2">
    <source>
        <dbReference type="Proteomes" id="UP000736164"/>
    </source>
</evidence>
<proteinExistence type="predicted"/>
<feature type="non-terminal residue" evidence="1">
    <location>
        <position position="382"/>
    </location>
</feature>
<dbReference type="PANTHER" id="PTHR46880">
    <property type="entry name" value="RAS-ASSOCIATING DOMAIN-CONTAINING PROTEIN"/>
    <property type="match status" value="1"/>
</dbReference>
<dbReference type="PANTHER" id="PTHR46880:SF8">
    <property type="entry name" value="E3 SUMO-PROTEIN LIGASE KIAA1586"/>
    <property type="match status" value="1"/>
</dbReference>
<organism evidence="1 2">
    <name type="scientific">Atractosteus spatula</name>
    <name type="common">Alligator gar</name>
    <name type="synonym">Lepisosteus spatula</name>
    <dbReference type="NCBI Taxonomy" id="7917"/>
    <lineage>
        <taxon>Eukaryota</taxon>
        <taxon>Metazoa</taxon>
        <taxon>Chordata</taxon>
        <taxon>Craniata</taxon>
        <taxon>Vertebrata</taxon>
        <taxon>Euteleostomi</taxon>
        <taxon>Actinopterygii</taxon>
        <taxon>Neopterygii</taxon>
        <taxon>Holostei</taxon>
        <taxon>Semionotiformes</taxon>
        <taxon>Lepisosteidae</taxon>
        <taxon>Atractosteus</taxon>
    </lineage>
</organism>
<dbReference type="EMBL" id="JAAWVO010052471">
    <property type="protein sequence ID" value="MBN3320745.1"/>
    <property type="molecule type" value="Genomic_DNA"/>
</dbReference>
<dbReference type="Proteomes" id="UP000736164">
    <property type="component" value="Unassembled WGS sequence"/>
</dbReference>
<keyword evidence="2" id="KW-1185">Reference proteome</keyword>
<keyword evidence="1" id="KW-0436">Ligase</keyword>
<protein>
    <submittedName>
        <fullName evidence="1">K1586 ligase</fullName>
    </submittedName>
</protein>
<dbReference type="AlphaFoldDB" id="A0A8J7NZU7"/>
<feature type="non-terminal residue" evidence="1">
    <location>
        <position position="1"/>
    </location>
</feature>
<comment type="caution">
    <text evidence="1">The sequence shown here is derived from an EMBL/GenBank/DDBJ whole genome shotgun (WGS) entry which is preliminary data.</text>
</comment>